<evidence type="ECO:0000313" key="3">
    <source>
        <dbReference type="EMBL" id="CAJ0608274.1"/>
    </source>
</evidence>
<dbReference type="AlphaFoldDB" id="A0AA36HCG5"/>
<comment type="caution">
    <text evidence="3">The sequence shown here is derived from an EMBL/GenBank/DDBJ whole genome shotgun (WGS) entry which is preliminary data.</text>
</comment>
<name>A0AA36HCG5_CYLNA</name>
<dbReference type="Pfam" id="PF10328">
    <property type="entry name" value="7TM_GPCR_Srx"/>
    <property type="match status" value="1"/>
</dbReference>
<gene>
    <name evidence="3" type="ORF">CYNAS_LOCUS20257</name>
</gene>
<feature type="transmembrane region" description="Helical" evidence="1">
    <location>
        <begin position="41"/>
        <end position="65"/>
    </location>
</feature>
<dbReference type="PANTHER" id="PTHR23017">
    <property type="entry name" value="SERPENTINE RECEPTOR, CLASS X"/>
    <property type="match status" value="1"/>
</dbReference>
<keyword evidence="1" id="KW-1133">Transmembrane helix</keyword>
<keyword evidence="4" id="KW-1185">Reference proteome</keyword>
<evidence type="ECO:0000259" key="2">
    <source>
        <dbReference type="Pfam" id="PF10328"/>
    </source>
</evidence>
<evidence type="ECO:0000256" key="1">
    <source>
        <dbReference type="SAM" id="Phobius"/>
    </source>
</evidence>
<dbReference type="Proteomes" id="UP001176961">
    <property type="component" value="Unassembled WGS sequence"/>
</dbReference>
<reference evidence="3" key="1">
    <citation type="submission" date="2023-07" db="EMBL/GenBank/DDBJ databases">
        <authorList>
            <consortium name="CYATHOMIX"/>
        </authorList>
    </citation>
    <scope>NUCLEOTIDE SEQUENCE</scope>
    <source>
        <strain evidence="3">N/A</strain>
    </source>
</reference>
<feature type="transmembrane region" description="Helical" evidence="1">
    <location>
        <begin position="99"/>
        <end position="122"/>
    </location>
</feature>
<sequence>MLVFITCPTLSYWAVFQIETCDFFYDHDLRIWRFGGHTCSVILSIYIDMIYNISLFVLIAFFDLVTLLKLQTIRKNTSSSKFCAAPAAEEMKHKKEVKLFAQAFLISIVNSVMCICFNWISAYIPKGFCLFLCTTYAWELSHVLVGFILIWFNPEIRRHLVGVQHFLNYLTNPTSTIDILHMSNHAPSRN</sequence>
<evidence type="ECO:0000313" key="4">
    <source>
        <dbReference type="Proteomes" id="UP001176961"/>
    </source>
</evidence>
<accession>A0AA36HCG5</accession>
<dbReference type="InterPro" id="IPR019430">
    <property type="entry name" value="7TM_GPCR_serpentine_rcpt_Srx"/>
</dbReference>
<proteinExistence type="predicted"/>
<dbReference type="PANTHER" id="PTHR23017:SF3">
    <property type="entry name" value="G-PROTEIN COUPLED RECEPTORS FAMILY 1 PROFILE DOMAIN-CONTAINING PROTEIN"/>
    <property type="match status" value="1"/>
</dbReference>
<keyword evidence="1" id="KW-0812">Transmembrane</keyword>
<feature type="transmembrane region" description="Helical" evidence="1">
    <location>
        <begin position="128"/>
        <end position="152"/>
    </location>
</feature>
<keyword evidence="1" id="KW-0472">Membrane</keyword>
<protein>
    <recommendedName>
        <fullName evidence="2">7TM GPCR serpentine receptor class x (Srx) domain-containing protein</fullName>
    </recommendedName>
</protein>
<organism evidence="3 4">
    <name type="scientific">Cylicocyclus nassatus</name>
    <name type="common">Nematode worm</name>
    <dbReference type="NCBI Taxonomy" id="53992"/>
    <lineage>
        <taxon>Eukaryota</taxon>
        <taxon>Metazoa</taxon>
        <taxon>Ecdysozoa</taxon>
        <taxon>Nematoda</taxon>
        <taxon>Chromadorea</taxon>
        <taxon>Rhabditida</taxon>
        <taxon>Rhabditina</taxon>
        <taxon>Rhabditomorpha</taxon>
        <taxon>Strongyloidea</taxon>
        <taxon>Strongylidae</taxon>
        <taxon>Cylicocyclus</taxon>
    </lineage>
</organism>
<feature type="domain" description="7TM GPCR serpentine receptor class x (Srx)" evidence="2">
    <location>
        <begin position="9"/>
        <end position="153"/>
    </location>
</feature>
<dbReference type="EMBL" id="CATQJL010000316">
    <property type="protein sequence ID" value="CAJ0608274.1"/>
    <property type="molecule type" value="Genomic_DNA"/>
</dbReference>